<feature type="region of interest" description="Disordered" evidence="1">
    <location>
        <begin position="283"/>
        <end position="364"/>
    </location>
</feature>
<evidence type="ECO:0008006" key="4">
    <source>
        <dbReference type="Google" id="ProtNLM"/>
    </source>
</evidence>
<evidence type="ECO:0000256" key="1">
    <source>
        <dbReference type="SAM" id="MobiDB-lite"/>
    </source>
</evidence>
<dbReference type="AlphaFoldDB" id="A0A0D3G7P9"/>
<proteinExistence type="predicted"/>
<evidence type="ECO:0000313" key="3">
    <source>
        <dbReference type="Proteomes" id="UP000026960"/>
    </source>
</evidence>
<dbReference type="Gramene" id="OBART05G16700.1">
    <property type="protein sequence ID" value="OBART05G16700.1"/>
    <property type="gene ID" value="OBART05G16700"/>
</dbReference>
<dbReference type="EnsemblPlants" id="OBART05G16700.1">
    <property type="protein sequence ID" value="OBART05G16700.1"/>
    <property type="gene ID" value="OBART05G16700"/>
</dbReference>
<feature type="region of interest" description="Disordered" evidence="1">
    <location>
        <begin position="17"/>
        <end position="83"/>
    </location>
</feature>
<sequence length="558" mass="61995">MYNALRFVCKKFPLPKGKARTAAGGAQDSEAVGGAQGSTIAGDQADARGAQDSIAAGDAQDSTTAARDAHDSEEDFGDYDSTPADKRRNIFVPDRIVNLVIHCEDEEVVILDCIEGNDLQVNEASRMYLYNDDKVKGLLKENPNDMIKKWRGRMTSKPLEAFIFKKWEDTCYAKFVEVPERIEVPKSTEMPKRIEVLERTEVIESELLGKRNGTACLDNELTTEKMESVKQEAVFKFRMKLSVELRHHKMNRARAVGPIHIRPKEGKGASRDAYIYMEESIAASAEDNQEEAEEEAEVKGKDASGNDEKSAGSENIAKNAEVKGKDASGKPAGEDDDNALISPQDKRTRRKTTPSSSFHEPPKFEVATQLTATKTAETGDGMQGIGTEIASWLMGGKKDVASGKKLRNIRQRFVIVPIFQHEEWTVFFVDTCSSNQVSVLISTTTKLGASEIEKSARTFAEQAHDGFMHGGYASPFPVLDKIRAATVFIKSRPCTLATMVYLERYNGYEASLPPASFTVEEHVQPKLVYFLLHKKNEVQLPPEITSIVKKDEKKKKKK</sequence>
<dbReference type="HOGENOM" id="CLU_021228_0_0_1"/>
<reference evidence="2" key="2">
    <citation type="submission" date="2015-03" db="UniProtKB">
        <authorList>
            <consortium name="EnsemblPlants"/>
        </authorList>
    </citation>
    <scope>IDENTIFICATION</scope>
</reference>
<evidence type="ECO:0000313" key="2">
    <source>
        <dbReference type="EnsemblPlants" id="OBART05G16700.1"/>
    </source>
</evidence>
<dbReference type="eggNOG" id="ENOG502R39T">
    <property type="taxonomic scope" value="Eukaryota"/>
</dbReference>
<dbReference type="PaxDb" id="65489-OBART05G16700.1"/>
<accession>A0A0D3G7P9</accession>
<feature type="compositionally biased region" description="Low complexity" evidence="1">
    <location>
        <begin position="41"/>
        <end position="52"/>
    </location>
</feature>
<reference evidence="2" key="1">
    <citation type="journal article" date="2009" name="Rice">
        <title>De Novo Next Generation Sequencing of Plant Genomes.</title>
        <authorList>
            <person name="Rounsley S."/>
            <person name="Marri P.R."/>
            <person name="Yu Y."/>
            <person name="He R."/>
            <person name="Sisneros N."/>
            <person name="Goicoechea J.L."/>
            <person name="Lee S.J."/>
            <person name="Angelova A."/>
            <person name="Kudrna D."/>
            <person name="Luo M."/>
            <person name="Affourtit J."/>
            <person name="Desany B."/>
            <person name="Knight J."/>
            <person name="Niazi F."/>
            <person name="Egholm M."/>
            <person name="Wing R.A."/>
        </authorList>
    </citation>
    <scope>NUCLEOTIDE SEQUENCE [LARGE SCALE GENOMIC DNA]</scope>
    <source>
        <strain evidence="2">cv. IRGC 105608</strain>
    </source>
</reference>
<name>A0A0D3G7P9_9ORYZ</name>
<feature type="compositionally biased region" description="Basic and acidic residues" evidence="1">
    <location>
        <begin position="297"/>
        <end position="311"/>
    </location>
</feature>
<organism evidence="2">
    <name type="scientific">Oryza barthii</name>
    <dbReference type="NCBI Taxonomy" id="65489"/>
    <lineage>
        <taxon>Eukaryota</taxon>
        <taxon>Viridiplantae</taxon>
        <taxon>Streptophyta</taxon>
        <taxon>Embryophyta</taxon>
        <taxon>Tracheophyta</taxon>
        <taxon>Spermatophyta</taxon>
        <taxon>Magnoliopsida</taxon>
        <taxon>Liliopsida</taxon>
        <taxon>Poales</taxon>
        <taxon>Poaceae</taxon>
        <taxon>BOP clade</taxon>
        <taxon>Oryzoideae</taxon>
        <taxon>Oryzeae</taxon>
        <taxon>Oryzinae</taxon>
        <taxon>Oryza</taxon>
    </lineage>
</organism>
<feature type="compositionally biased region" description="Acidic residues" evidence="1">
    <location>
        <begin position="287"/>
        <end position="296"/>
    </location>
</feature>
<keyword evidence="3" id="KW-1185">Reference proteome</keyword>
<dbReference type="Proteomes" id="UP000026960">
    <property type="component" value="Chromosome 5"/>
</dbReference>
<protein>
    <recommendedName>
        <fullName evidence="4">Ubiquitin-like protease family profile domain-containing protein</fullName>
    </recommendedName>
</protein>